<keyword evidence="1" id="KW-1133">Transmembrane helix</keyword>
<accession>A0A917SJV9</accession>
<dbReference type="EMBL" id="BMLF01000001">
    <property type="protein sequence ID" value="GGL82911.1"/>
    <property type="molecule type" value="Genomic_DNA"/>
</dbReference>
<dbReference type="InterPro" id="IPR018764">
    <property type="entry name" value="RskA_C"/>
</dbReference>
<comment type="caution">
    <text evidence="3">The sequence shown here is derived from an EMBL/GenBank/DDBJ whole genome shotgun (WGS) entry which is preliminary data.</text>
</comment>
<keyword evidence="1" id="KW-0472">Membrane</keyword>
<sequence length="230" mass="23606">MSGEGDMREDDSVQAGEYVLGLMDAPSARAFEARLAAEPALRGLVAAWEDDFAALAADIPEDAPPHSVWHGITSELFDAGEKRSIWARIGLGQILVGAAAAALIAFAVMQAGLLSPGATPEYRAEVAAADQSLLFTAEFDNESGSLSLTRVAGQAAPGRSLEIWLIAGDEAPVSVMVWPSDTETEEIVLPAPIAAALPGGTFAISDEPEGGSPTGAPTGDVLATGQVVPI</sequence>
<dbReference type="Proteomes" id="UP000649829">
    <property type="component" value="Unassembled WGS sequence"/>
</dbReference>
<dbReference type="RefSeq" id="WP_028285107.1">
    <property type="nucleotide sequence ID" value="NZ_BMLF01000001.1"/>
</dbReference>
<feature type="transmembrane region" description="Helical" evidence="1">
    <location>
        <begin position="91"/>
        <end position="113"/>
    </location>
</feature>
<evidence type="ECO:0000313" key="3">
    <source>
        <dbReference type="EMBL" id="GGL82911.1"/>
    </source>
</evidence>
<reference evidence="3" key="2">
    <citation type="submission" date="2020-09" db="EMBL/GenBank/DDBJ databases">
        <authorList>
            <person name="Sun Q."/>
            <person name="Zhou Y."/>
        </authorList>
    </citation>
    <scope>NUCLEOTIDE SEQUENCE</scope>
    <source>
        <strain evidence="3">CGMCC 1.6293</strain>
    </source>
</reference>
<evidence type="ECO:0000313" key="4">
    <source>
        <dbReference type="Proteomes" id="UP000649829"/>
    </source>
</evidence>
<keyword evidence="1" id="KW-0812">Transmembrane</keyword>
<protein>
    <recommendedName>
        <fullName evidence="2">Anti-sigma K factor RskA C-terminal domain-containing protein</fullName>
    </recommendedName>
</protein>
<organism evidence="3 4">
    <name type="scientific">Pseudooceanicola nanhaiensis</name>
    <dbReference type="NCBI Taxonomy" id="375761"/>
    <lineage>
        <taxon>Bacteria</taxon>
        <taxon>Pseudomonadati</taxon>
        <taxon>Pseudomonadota</taxon>
        <taxon>Alphaproteobacteria</taxon>
        <taxon>Rhodobacterales</taxon>
        <taxon>Paracoccaceae</taxon>
        <taxon>Pseudooceanicola</taxon>
    </lineage>
</organism>
<proteinExistence type="predicted"/>
<dbReference type="GO" id="GO:0005886">
    <property type="term" value="C:plasma membrane"/>
    <property type="evidence" value="ECO:0007669"/>
    <property type="project" value="InterPro"/>
</dbReference>
<feature type="domain" description="Anti-sigma K factor RskA C-terminal" evidence="2">
    <location>
        <begin position="98"/>
        <end position="221"/>
    </location>
</feature>
<name>A0A917SJV9_9RHOB</name>
<evidence type="ECO:0000256" key="1">
    <source>
        <dbReference type="SAM" id="Phobius"/>
    </source>
</evidence>
<keyword evidence="4" id="KW-1185">Reference proteome</keyword>
<dbReference type="Pfam" id="PF10099">
    <property type="entry name" value="RskA_C"/>
    <property type="match status" value="1"/>
</dbReference>
<dbReference type="InterPro" id="IPR051474">
    <property type="entry name" value="Anti-sigma-K/W_factor"/>
</dbReference>
<dbReference type="PANTHER" id="PTHR37461">
    <property type="entry name" value="ANTI-SIGMA-K FACTOR RSKA"/>
    <property type="match status" value="1"/>
</dbReference>
<gene>
    <name evidence="3" type="ORF">GCM10011534_01300</name>
</gene>
<evidence type="ECO:0000259" key="2">
    <source>
        <dbReference type="Pfam" id="PF10099"/>
    </source>
</evidence>
<dbReference type="PANTHER" id="PTHR37461:SF1">
    <property type="entry name" value="ANTI-SIGMA-K FACTOR RSKA"/>
    <property type="match status" value="1"/>
</dbReference>
<dbReference type="GO" id="GO:0006417">
    <property type="term" value="P:regulation of translation"/>
    <property type="evidence" value="ECO:0007669"/>
    <property type="project" value="TreeGrafter"/>
</dbReference>
<dbReference type="AlphaFoldDB" id="A0A917SJV9"/>
<reference evidence="3" key="1">
    <citation type="journal article" date="2014" name="Int. J. Syst. Evol. Microbiol.">
        <title>Complete genome sequence of Corynebacterium casei LMG S-19264T (=DSM 44701T), isolated from a smear-ripened cheese.</title>
        <authorList>
            <consortium name="US DOE Joint Genome Institute (JGI-PGF)"/>
            <person name="Walter F."/>
            <person name="Albersmeier A."/>
            <person name="Kalinowski J."/>
            <person name="Ruckert C."/>
        </authorList>
    </citation>
    <scope>NUCLEOTIDE SEQUENCE</scope>
    <source>
        <strain evidence="3">CGMCC 1.6293</strain>
    </source>
</reference>
<dbReference type="GO" id="GO:0016989">
    <property type="term" value="F:sigma factor antagonist activity"/>
    <property type="evidence" value="ECO:0007669"/>
    <property type="project" value="TreeGrafter"/>
</dbReference>